<dbReference type="GO" id="GO:0006559">
    <property type="term" value="P:L-phenylalanine catabolic process"/>
    <property type="evidence" value="ECO:0007669"/>
    <property type="project" value="TreeGrafter"/>
</dbReference>
<protein>
    <submittedName>
        <fullName evidence="2">Glutathione S-transferase family protein</fullName>
    </submittedName>
</protein>
<dbReference type="GO" id="GO:0004364">
    <property type="term" value="F:glutathione transferase activity"/>
    <property type="evidence" value="ECO:0007669"/>
    <property type="project" value="TreeGrafter"/>
</dbReference>
<dbReference type="InterPro" id="IPR040079">
    <property type="entry name" value="Glutathione_S-Trfase"/>
</dbReference>
<gene>
    <name evidence="2" type="ORF">F0357_15890</name>
</gene>
<dbReference type="InterPro" id="IPR004045">
    <property type="entry name" value="Glutathione_S-Trfase_N"/>
</dbReference>
<name>A0A6A7Y709_9HYPH</name>
<comment type="caution">
    <text evidence="2">The sequence shown here is derived from an EMBL/GenBank/DDBJ whole genome shotgun (WGS) entry which is preliminary data.</text>
</comment>
<keyword evidence="3" id="KW-1185">Reference proteome</keyword>
<organism evidence="2 3">
    <name type="scientific">Segnochrobactrum spirostomi</name>
    <dbReference type="NCBI Taxonomy" id="2608987"/>
    <lineage>
        <taxon>Bacteria</taxon>
        <taxon>Pseudomonadati</taxon>
        <taxon>Pseudomonadota</taxon>
        <taxon>Alphaproteobacteria</taxon>
        <taxon>Hyphomicrobiales</taxon>
        <taxon>Segnochrobactraceae</taxon>
        <taxon>Segnochrobactrum</taxon>
    </lineage>
</organism>
<dbReference type="InterPro" id="IPR036282">
    <property type="entry name" value="Glutathione-S-Trfase_C_sf"/>
</dbReference>
<dbReference type="SUPFAM" id="SSF47616">
    <property type="entry name" value="GST C-terminal domain-like"/>
    <property type="match status" value="1"/>
</dbReference>
<dbReference type="SFLD" id="SFLDS00019">
    <property type="entry name" value="Glutathione_Transferase_(cytos"/>
    <property type="match status" value="1"/>
</dbReference>
<dbReference type="GO" id="GO:0006749">
    <property type="term" value="P:glutathione metabolic process"/>
    <property type="evidence" value="ECO:0007669"/>
    <property type="project" value="TreeGrafter"/>
</dbReference>
<evidence type="ECO:0000259" key="1">
    <source>
        <dbReference type="PROSITE" id="PS50404"/>
    </source>
</evidence>
<dbReference type="Gene3D" id="1.20.1050.10">
    <property type="match status" value="1"/>
</dbReference>
<evidence type="ECO:0000313" key="2">
    <source>
        <dbReference type="EMBL" id="MQT14097.1"/>
    </source>
</evidence>
<dbReference type="GO" id="GO:0016034">
    <property type="term" value="F:maleylacetoacetate isomerase activity"/>
    <property type="evidence" value="ECO:0007669"/>
    <property type="project" value="TreeGrafter"/>
</dbReference>
<sequence>MSLHLVIANKRYSSWSLRAWLVLAHFEIPFTETLIPLDRPDTHARILELSPSGRVPCLIDGSERVWDSLAIIETLAERFPDLPVWPRAAAARARARAISAEMHAGFGGLRSAYPMNLGKRFARKARGGEAAARDIARVEAIWRETRAEFGAGGPFLFGAFSAADAFYAPVATRFDTYDVPVTPETRAYIDAVLALPALVAWREAALAEPWLVPSDEVED</sequence>
<reference evidence="2 3" key="1">
    <citation type="submission" date="2019-09" db="EMBL/GenBank/DDBJ databases">
        <title>Segnochrobactrum spirostomi gen. nov., sp. nov., isolated from the ciliate Spirostomum cf. yagiui and description of a novel family, Segnochrobactraceae fam. nov. within the order Rhizobiales of the class Alphaproteobacteria.</title>
        <authorList>
            <person name="Akter S."/>
            <person name="Shazib S.U.A."/>
            <person name="Shin M.K."/>
        </authorList>
    </citation>
    <scope>NUCLEOTIDE SEQUENCE [LARGE SCALE GENOMIC DNA]</scope>
    <source>
        <strain evidence="2 3">Sp-1</strain>
    </source>
</reference>
<dbReference type="EMBL" id="VWNA01000001">
    <property type="protein sequence ID" value="MQT14097.1"/>
    <property type="molecule type" value="Genomic_DNA"/>
</dbReference>
<dbReference type="CDD" id="cd03194">
    <property type="entry name" value="GST_C_3"/>
    <property type="match status" value="1"/>
</dbReference>
<dbReference type="InterPro" id="IPR036249">
    <property type="entry name" value="Thioredoxin-like_sf"/>
</dbReference>
<dbReference type="RefSeq" id="WP_312861618.1">
    <property type="nucleotide sequence ID" value="NZ_VWNA01000001.1"/>
</dbReference>
<dbReference type="PANTHER" id="PTHR42673:SF4">
    <property type="entry name" value="MALEYLACETOACETATE ISOMERASE"/>
    <property type="match status" value="1"/>
</dbReference>
<evidence type="ECO:0000313" key="3">
    <source>
        <dbReference type="Proteomes" id="UP000332515"/>
    </source>
</evidence>
<dbReference type="Pfam" id="PF13409">
    <property type="entry name" value="GST_N_2"/>
    <property type="match status" value="1"/>
</dbReference>
<dbReference type="Gene3D" id="3.40.30.10">
    <property type="entry name" value="Glutaredoxin"/>
    <property type="match status" value="1"/>
</dbReference>
<dbReference type="PANTHER" id="PTHR42673">
    <property type="entry name" value="MALEYLACETOACETATE ISOMERASE"/>
    <property type="match status" value="1"/>
</dbReference>
<keyword evidence="2" id="KW-0808">Transferase</keyword>
<dbReference type="Pfam" id="PF13410">
    <property type="entry name" value="GST_C_2"/>
    <property type="match status" value="1"/>
</dbReference>
<dbReference type="PROSITE" id="PS50404">
    <property type="entry name" value="GST_NTER"/>
    <property type="match status" value="1"/>
</dbReference>
<feature type="domain" description="GST N-terminal" evidence="1">
    <location>
        <begin position="3"/>
        <end position="83"/>
    </location>
</feature>
<accession>A0A6A7Y709</accession>
<proteinExistence type="predicted"/>
<dbReference type="Proteomes" id="UP000332515">
    <property type="component" value="Unassembled WGS sequence"/>
</dbReference>
<dbReference type="SUPFAM" id="SSF52833">
    <property type="entry name" value="Thioredoxin-like"/>
    <property type="match status" value="1"/>
</dbReference>
<dbReference type="AlphaFoldDB" id="A0A6A7Y709"/>
<dbReference type="CDD" id="cd03043">
    <property type="entry name" value="GST_N_1"/>
    <property type="match status" value="1"/>
</dbReference>